<protein>
    <submittedName>
        <fullName evidence="2">Uncharacterized protein</fullName>
    </submittedName>
</protein>
<keyword evidence="3" id="KW-1185">Reference proteome</keyword>
<dbReference type="Proteomes" id="UP001472677">
    <property type="component" value="Unassembled WGS sequence"/>
</dbReference>
<dbReference type="EMBL" id="JBBPBM010000010">
    <property type="protein sequence ID" value="KAK8564834.1"/>
    <property type="molecule type" value="Genomic_DNA"/>
</dbReference>
<evidence type="ECO:0000313" key="2">
    <source>
        <dbReference type="EMBL" id="KAK8564834.1"/>
    </source>
</evidence>
<feature type="region of interest" description="Disordered" evidence="1">
    <location>
        <begin position="125"/>
        <end position="150"/>
    </location>
</feature>
<organism evidence="2 3">
    <name type="scientific">Hibiscus sabdariffa</name>
    <name type="common">roselle</name>
    <dbReference type="NCBI Taxonomy" id="183260"/>
    <lineage>
        <taxon>Eukaryota</taxon>
        <taxon>Viridiplantae</taxon>
        <taxon>Streptophyta</taxon>
        <taxon>Embryophyta</taxon>
        <taxon>Tracheophyta</taxon>
        <taxon>Spermatophyta</taxon>
        <taxon>Magnoliopsida</taxon>
        <taxon>eudicotyledons</taxon>
        <taxon>Gunneridae</taxon>
        <taxon>Pentapetalae</taxon>
        <taxon>rosids</taxon>
        <taxon>malvids</taxon>
        <taxon>Malvales</taxon>
        <taxon>Malvaceae</taxon>
        <taxon>Malvoideae</taxon>
        <taxon>Hibiscus</taxon>
    </lineage>
</organism>
<accession>A0ABR2ES30</accession>
<evidence type="ECO:0000256" key="1">
    <source>
        <dbReference type="SAM" id="MobiDB-lite"/>
    </source>
</evidence>
<name>A0ABR2ES30_9ROSI</name>
<gene>
    <name evidence="2" type="ORF">V6N12_058416</name>
</gene>
<proteinExistence type="predicted"/>
<feature type="compositionally biased region" description="Polar residues" evidence="1">
    <location>
        <begin position="56"/>
        <end position="77"/>
    </location>
</feature>
<sequence length="150" mass="16389">MEISSDIIHRGAKQGLSSNRSNLLSFYPHHDKSTFPTISKQIKINTDNEDVNVNTEDSNNNSLDVASFTNDPTTVIPNATDPMGTAPITEDHTNSIAKGVTLLNTVVPALETDMATSKSPLALIPRSTKRRSSMMEPLRPKRPAPTTNFE</sequence>
<evidence type="ECO:0000313" key="3">
    <source>
        <dbReference type="Proteomes" id="UP001472677"/>
    </source>
</evidence>
<feature type="region of interest" description="Disordered" evidence="1">
    <location>
        <begin position="56"/>
        <end position="90"/>
    </location>
</feature>
<reference evidence="2 3" key="1">
    <citation type="journal article" date="2024" name="G3 (Bethesda)">
        <title>Genome assembly of Hibiscus sabdariffa L. provides insights into metabolisms of medicinal natural products.</title>
        <authorList>
            <person name="Kim T."/>
        </authorList>
    </citation>
    <scope>NUCLEOTIDE SEQUENCE [LARGE SCALE GENOMIC DNA]</scope>
    <source>
        <strain evidence="2">TK-2024</strain>
        <tissue evidence="2">Old leaves</tissue>
    </source>
</reference>
<comment type="caution">
    <text evidence="2">The sequence shown here is derived from an EMBL/GenBank/DDBJ whole genome shotgun (WGS) entry which is preliminary data.</text>
</comment>